<comment type="subcellular location">
    <subcellularLocation>
        <location evidence="1">Membrane</location>
        <topology evidence="1">Multi-pass membrane protein</topology>
    </subcellularLocation>
</comment>
<feature type="transmembrane region" description="Helical" evidence="6">
    <location>
        <begin position="225"/>
        <end position="244"/>
    </location>
</feature>
<dbReference type="SUPFAM" id="SSF103473">
    <property type="entry name" value="MFS general substrate transporter"/>
    <property type="match status" value="1"/>
</dbReference>
<feature type="transmembrane region" description="Helical" evidence="6">
    <location>
        <begin position="422"/>
        <end position="444"/>
    </location>
</feature>
<reference evidence="8 9" key="1">
    <citation type="submission" date="2019-03" db="EMBL/GenBank/DDBJ databases">
        <title>Rhodosporidium diobovatum UCD-FST 08-225 genome sequencing, assembly, and annotation.</title>
        <authorList>
            <person name="Fakankun I.U."/>
            <person name="Fristensky B."/>
            <person name="Levin D.B."/>
        </authorList>
    </citation>
    <scope>NUCLEOTIDE SEQUENCE [LARGE SCALE GENOMIC DNA]</scope>
    <source>
        <strain evidence="8 9">UCD-FST 08-225</strain>
    </source>
</reference>
<feature type="transmembrane region" description="Helical" evidence="6">
    <location>
        <begin position="102"/>
        <end position="125"/>
    </location>
</feature>
<dbReference type="OrthoDB" id="5215911at2759"/>
<feature type="transmembrane region" description="Helical" evidence="6">
    <location>
        <begin position="456"/>
        <end position="477"/>
    </location>
</feature>
<feature type="region of interest" description="Disordered" evidence="5">
    <location>
        <begin position="1"/>
        <end position="25"/>
    </location>
</feature>
<evidence type="ECO:0000256" key="1">
    <source>
        <dbReference type="ARBA" id="ARBA00004141"/>
    </source>
</evidence>
<sequence>MTVQADSDIEKAPSTRDGRVEEKPTTTLNEDVAAYGLDKVLARHGRVDLIPLPSDDPNDPYNWPSWRKHVLLVQVAVHSMMGAFSAAAVIPSFETFSEMWNVSITQASYFVSVPIVFLGVFPLLWAPVSNRIGRRPVLLASALLSAVCHFAGAYCHSYGALMTTRVFQAIFLCPPQSIGATMVGEMFFLHEKGAKIGIWTLLNSLGPPVAPLIMGPLVYHTSWRWSFWLMAIINLVQLVLYLFLGPETAGFKRPVRGAPGAPAPLAEPVPHKTPYWKLLFTFKRVSAEPWSHLPLEVVRPLGMVFSMPVLLPTLAYSIVFSYTNVLLTVEIPALLGRKYELNAQGVGLQFVAAVIGAILGEIIAGKGSDMWMLWRTKRAHGNREPEMRLPFSLPGFVLALVGILVFGIQLQNTKAGVWNVTPLIGVAIALFASQLVTTVVYAYVTESQPPSLQSRVPPFVSFTRQLLAFVAPFYLGIMYEDLGAVRASGVLAGLSGGLGFLLVAVTMVFGRRWRKQGVAE</sequence>
<dbReference type="InterPro" id="IPR011701">
    <property type="entry name" value="MFS"/>
</dbReference>
<feature type="transmembrane region" description="Helical" evidence="6">
    <location>
        <begin position="489"/>
        <end position="510"/>
    </location>
</feature>
<dbReference type="Proteomes" id="UP000311382">
    <property type="component" value="Unassembled WGS sequence"/>
</dbReference>
<keyword evidence="3 6" id="KW-1133">Transmembrane helix</keyword>
<feature type="transmembrane region" description="Helical" evidence="6">
    <location>
        <begin position="347"/>
        <end position="368"/>
    </location>
</feature>
<dbReference type="Gene3D" id="1.20.1250.20">
    <property type="entry name" value="MFS general substrate transporter like domains"/>
    <property type="match status" value="1"/>
</dbReference>
<dbReference type="AlphaFoldDB" id="A0A5C5FSE9"/>
<feature type="transmembrane region" description="Helical" evidence="6">
    <location>
        <begin position="196"/>
        <end position="219"/>
    </location>
</feature>
<evidence type="ECO:0000256" key="2">
    <source>
        <dbReference type="ARBA" id="ARBA00022692"/>
    </source>
</evidence>
<dbReference type="GO" id="GO:0005886">
    <property type="term" value="C:plasma membrane"/>
    <property type="evidence" value="ECO:0007669"/>
    <property type="project" value="TreeGrafter"/>
</dbReference>
<evidence type="ECO:0000313" key="9">
    <source>
        <dbReference type="Proteomes" id="UP000311382"/>
    </source>
</evidence>
<evidence type="ECO:0000256" key="6">
    <source>
        <dbReference type="SAM" id="Phobius"/>
    </source>
</evidence>
<evidence type="ECO:0000313" key="8">
    <source>
        <dbReference type="EMBL" id="TNY19690.1"/>
    </source>
</evidence>
<organism evidence="8 9">
    <name type="scientific">Rhodotorula diobovata</name>
    <dbReference type="NCBI Taxonomy" id="5288"/>
    <lineage>
        <taxon>Eukaryota</taxon>
        <taxon>Fungi</taxon>
        <taxon>Dikarya</taxon>
        <taxon>Basidiomycota</taxon>
        <taxon>Pucciniomycotina</taxon>
        <taxon>Microbotryomycetes</taxon>
        <taxon>Sporidiobolales</taxon>
        <taxon>Sporidiobolaceae</taxon>
        <taxon>Rhodotorula</taxon>
    </lineage>
</organism>
<evidence type="ECO:0000256" key="3">
    <source>
        <dbReference type="ARBA" id="ARBA00022989"/>
    </source>
</evidence>
<keyword evidence="9" id="KW-1185">Reference proteome</keyword>
<protein>
    <submittedName>
        <fullName evidence="8">MFS multidrug transporter</fullName>
    </submittedName>
</protein>
<feature type="compositionally biased region" description="Basic and acidic residues" evidence="5">
    <location>
        <begin position="8"/>
        <end position="24"/>
    </location>
</feature>
<keyword evidence="2 6" id="KW-0812">Transmembrane</keyword>
<accession>A0A5C5FSE9</accession>
<keyword evidence="4 6" id="KW-0472">Membrane</keyword>
<dbReference type="PROSITE" id="PS50850">
    <property type="entry name" value="MFS"/>
    <property type="match status" value="1"/>
</dbReference>
<feature type="domain" description="Major facilitator superfamily (MFS) profile" evidence="7">
    <location>
        <begin position="71"/>
        <end position="514"/>
    </location>
</feature>
<evidence type="ECO:0000256" key="4">
    <source>
        <dbReference type="ARBA" id="ARBA00023136"/>
    </source>
</evidence>
<feature type="transmembrane region" description="Helical" evidence="6">
    <location>
        <begin position="309"/>
        <end position="327"/>
    </location>
</feature>
<dbReference type="GO" id="GO:0022857">
    <property type="term" value="F:transmembrane transporter activity"/>
    <property type="evidence" value="ECO:0007669"/>
    <property type="project" value="InterPro"/>
</dbReference>
<dbReference type="InterPro" id="IPR020846">
    <property type="entry name" value="MFS_dom"/>
</dbReference>
<evidence type="ECO:0000259" key="7">
    <source>
        <dbReference type="PROSITE" id="PS50850"/>
    </source>
</evidence>
<dbReference type="PANTHER" id="PTHR23502:SF2">
    <property type="entry name" value="TRANSPORTER, PUTATIVE (AFU_ORTHOLOGUE AFUA_2G08910)-RELATED"/>
    <property type="match status" value="1"/>
</dbReference>
<proteinExistence type="predicted"/>
<dbReference type="EMBL" id="SOZI01000087">
    <property type="protein sequence ID" value="TNY19690.1"/>
    <property type="molecule type" value="Genomic_DNA"/>
</dbReference>
<dbReference type="STRING" id="5288.A0A5C5FSE9"/>
<feature type="transmembrane region" description="Helical" evidence="6">
    <location>
        <begin position="137"/>
        <end position="154"/>
    </location>
</feature>
<feature type="transmembrane region" description="Helical" evidence="6">
    <location>
        <begin position="70"/>
        <end position="90"/>
    </location>
</feature>
<feature type="transmembrane region" description="Helical" evidence="6">
    <location>
        <begin position="166"/>
        <end position="189"/>
    </location>
</feature>
<feature type="transmembrane region" description="Helical" evidence="6">
    <location>
        <begin position="389"/>
        <end position="410"/>
    </location>
</feature>
<dbReference type="PANTHER" id="PTHR23502">
    <property type="entry name" value="MAJOR FACILITATOR SUPERFAMILY"/>
    <property type="match status" value="1"/>
</dbReference>
<dbReference type="Pfam" id="PF07690">
    <property type="entry name" value="MFS_1"/>
    <property type="match status" value="1"/>
</dbReference>
<evidence type="ECO:0000256" key="5">
    <source>
        <dbReference type="SAM" id="MobiDB-lite"/>
    </source>
</evidence>
<name>A0A5C5FSE9_9BASI</name>
<dbReference type="InterPro" id="IPR036259">
    <property type="entry name" value="MFS_trans_sf"/>
</dbReference>
<gene>
    <name evidence="8" type="ORF">DMC30DRAFT_289673</name>
</gene>
<comment type="caution">
    <text evidence="8">The sequence shown here is derived from an EMBL/GenBank/DDBJ whole genome shotgun (WGS) entry which is preliminary data.</text>
</comment>